<dbReference type="InterPro" id="IPR009057">
    <property type="entry name" value="Homeodomain-like_sf"/>
</dbReference>
<name>A0ABZ0LW37_9ACTN</name>
<evidence type="ECO:0000256" key="5">
    <source>
        <dbReference type="SAM" id="MobiDB-lite"/>
    </source>
</evidence>
<dbReference type="PANTHER" id="PTHR30055:SF234">
    <property type="entry name" value="HTH-TYPE TRANSCRIPTIONAL REGULATOR BETI"/>
    <property type="match status" value="1"/>
</dbReference>
<dbReference type="Pfam" id="PF00440">
    <property type="entry name" value="TetR_N"/>
    <property type="match status" value="1"/>
</dbReference>
<dbReference type="RefSeq" id="WP_318105751.1">
    <property type="nucleotide sequence ID" value="NZ_CP137573.1"/>
</dbReference>
<keyword evidence="3" id="KW-0804">Transcription</keyword>
<dbReference type="Gene3D" id="1.10.357.10">
    <property type="entry name" value="Tetracycline Repressor, domain 2"/>
    <property type="match status" value="1"/>
</dbReference>
<dbReference type="SUPFAM" id="SSF46689">
    <property type="entry name" value="Homeodomain-like"/>
    <property type="match status" value="1"/>
</dbReference>
<evidence type="ECO:0000313" key="7">
    <source>
        <dbReference type="EMBL" id="WOX23673.1"/>
    </source>
</evidence>
<evidence type="ECO:0000256" key="4">
    <source>
        <dbReference type="PROSITE-ProRule" id="PRU00335"/>
    </source>
</evidence>
<accession>A0ABZ0LW37</accession>
<evidence type="ECO:0000256" key="2">
    <source>
        <dbReference type="ARBA" id="ARBA00023125"/>
    </source>
</evidence>
<dbReference type="InterPro" id="IPR050109">
    <property type="entry name" value="HTH-type_TetR-like_transc_reg"/>
</dbReference>
<evidence type="ECO:0000259" key="6">
    <source>
        <dbReference type="PROSITE" id="PS50977"/>
    </source>
</evidence>
<keyword evidence="2 4" id="KW-0238">DNA-binding</keyword>
<gene>
    <name evidence="7" type="ORF">R2D22_20715</name>
</gene>
<dbReference type="PANTHER" id="PTHR30055">
    <property type="entry name" value="HTH-TYPE TRANSCRIPTIONAL REGULATOR RUTR"/>
    <property type="match status" value="1"/>
</dbReference>
<sequence length="243" mass="25708">MNVVRGAEDGLVLPGTRTGREPERSLRPGPRRLTPEQVASRQRERLLDGVARTVAANGYAGARISDICRAAGVTRPVFYELFSGKEDAVIAAYLGGTRIVVRAMEQAYDAGGGAAAWPTAVRAGLRVLLSLLAQNPAFAVMVVEIECVGPAGRRARAELLASFRRFFADAPPGPAGVDRSELVDTVVGAVHAAVHRAVDEGRSGDLPGLLDSLVHVVLAPFVQVDFAGEIGRQAVSAHQLTRE</sequence>
<keyword evidence="8" id="KW-1185">Reference proteome</keyword>
<feature type="domain" description="HTH tetR-type" evidence="6">
    <location>
        <begin position="40"/>
        <end position="100"/>
    </location>
</feature>
<dbReference type="EMBL" id="CP137573">
    <property type="protein sequence ID" value="WOX23673.1"/>
    <property type="molecule type" value="Genomic_DNA"/>
</dbReference>
<feature type="region of interest" description="Disordered" evidence="5">
    <location>
        <begin position="1"/>
        <end position="39"/>
    </location>
</feature>
<dbReference type="Proteomes" id="UP001301731">
    <property type="component" value="Chromosome"/>
</dbReference>
<dbReference type="PROSITE" id="PS50977">
    <property type="entry name" value="HTH_TETR_2"/>
    <property type="match status" value="1"/>
</dbReference>
<organism evidence="7 8">
    <name type="scientific">Streptomyces solicathayae</name>
    <dbReference type="NCBI Taxonomy" id="3081768"/>
    <lineage>
        <taxon>Bacteria</taxon>
        <taxon>Bacillati</taxon>
        <taxon>Actinomycetota</taxon>
        <taxon>Actinomycetes</taxon>
        <taxon>Kitasatosporales</taxon>
        <taxon>Streptomycetaceae</taxon>
        <taxon>Streptomyces</taxon>
    </lineage>
</organism>
<keyword evidence="1" id="KW-0805">Transcription regulation</keyword>
<dbReference type="InterPro" id="IPR001647">
    <property type="entry name" value="HTH_TetR"/>
</dbReference>
<evidence type="ECO:0000313" key="8">
    <source>
        <dbReference type="Proteomes" id="UP001301731"/>
    </source>
</evidence>
<evidence type="ECO:0000256" key="3">
    <source>
        <dbReference type="ARBA" id="ARBA00023163"/>
    </source>
</evidence>
<protein>
    <submittedName>
        <fullName evidence="7">TetR/AcrR family transcriptional regulator</fullName>
    </submittedName>
</protein>
<evidence type="ECO:0000256" key="1">
    <source>
        <dbReference type="ARBA" id="ARBA00023015"/>
    </source>
</evidence>
<reference evidence="7 8" key="1">
    <citation type="submission" date="2023-10" db="EMBL/GenBank/DDBJ databases">
        <title>The genome sequence of Streptomyces sp. HUAS YS2.</title>
        <authorList>
            <person name="Mo P."/>
        </authorList>
    </citation>
    <scope>NUCLEOTIDE SEQUENCE [LARGE SCALE GENOMIC DNA]</scope>
    <source>
        <strain evidence="7 8">HUAS YS2</strain>
    </source>
</reference>
<feature type="DNA-binding region" description="H-T-H motif" evidence="4">
    <location>
        <begin position="63"/>
        <end position="82"/>
    </location>
</feature>
<proteinExistence type="predicted"/>